<dbReference type="Gene3D" id="1.20.1250.20">
    <property type="entry name" value="MFS general substrate transporter like domains"/>
    <property type="match status" value="2"/>
</dbReference>
<dbReference type="OrthoDB" id="975446at2759"/>
<evidence type="ECO:0000256" key="1">
    <source>
        <dbReference type="SAM" id="MobiDB-lite"/>
    </source>
</evidence>
<accession>A0A8J4QII8</accession>
<evidence type="ECO:0000256" key="2">
    <source>
        <dbReference type="SAM" id="Phobius"/>
    </source>
</evidence>
<organism evidence="4 5">
    <name type="scientific">Castanea mollissima</name>
    <name type="common">Chinese chestnut</name>
    <dbReference type="NCBI Taxonomy" id="60419"/>
    <lineage>
        <taxon>Eukaryota</taxon>
        <taxon>Viridiplantae</taxon>
        <taxon>Streptophyta</taxon>
        <taxon>Embryophyta</taxon>
        <taxon>Tracheophyta</taxon>
        <taxon>Spermatophyta</taxon>
        <taxon>Magnoliopsida</taxon>
        <taxon>eudicotyledons</taxon>
        <taxon>Gunneridae</taxon>
        <taxon>Pentapetalae</taxon>
        <taxon>rosids</taxon>
        <taxon>fabids</taxon>
        <taxon>Fagales</taxon>
        <taxon>Fagaceae</taxon>
        <taxon>Castanea</taxon>
    </lineage>
</organism>
<proteinExistence type="predicted"/>
<dbReference type="EMBL" id="JRKL02011439">
    <property type="protein sequence ID" value="KAF3945713.1"/>
    <property type="molecule type" value="Genomic_DNA"/>
</dbReference>
<keyword evidence="2" id="KW-0812">Transmembrane</keyword>
<dbReference type="Proteomes" id="UP000737018">
    <property type="component" value="Unassembled WGS sequence"/>
</dbReference>
<dbReference type="AlphaFoldDB" id="A0A8J4QII8"/>
<evidence type="ECO:0000313" key="5">
    <source>
        <dbReference type="Proteomes" id="UP000737018"/>
    </source>
</evidence>
<feature type="chain" id="PRO_5035237949" evidence="3">
    <location>
        <begin position="19"/>
        <end position="468"/>
    </location>
</feature>
<keyword evidence="5" id="KW-1185">Reference proteome</keyword>
<feature type="signal peptide" evidence="3">
    <location>
        <begin position="1"/>
        <end position="18"/>
    </location>
</feature>
<feature type="region of interest" description="Disordered" evidence="1">
    <location>
        <begin position="424"/>
        <end position="468"/>
    </location>
</feature>
<feature type="transmembrane region" description="Helical" evidence="2">
    <location>
        <begin position="296"/>
        <end position="316"/>
    </location>
</feature>
<keyword evidence="3" id="KW-0732">Signal</keyword>
<name>A0A8J4QII8_9ROSI</name>
<dbReference type="PANTHER" id="PTHR11654">
    <property type="entry name" value="OLIGOPEPTIDE TRANSPORTER-RELATED"/>
    <property type="match status" value="1"/>
</dbReference>
<sequence>MDALIFMVSLLLQPQGLVLLWWSTKFLGPTGEIDVFYVAAVMLAVGRSGREPPLKAFLADQLSKKENPNKEELEQIEARTDVWWRIARFSGATIALFCLPNALWEKAFKVSVLVMGANLLLFLFGYGISAYGLPCYNILKPNESPLRIIPGVVKSAIHNRHCDYPSTENEFYWNNYTPSQFEEDRGPTHLSPKVLFLGWLDKAAIRRKPSISQEEQENCGHLCTVEQVEVHRLYLIKEKKIDPSDPTQISMSVLWLVPQFSLLGLMDGLAVDGLYEFFYDHVATSMRSYGPSFSDCVLGLGNFIGMPFVLLCRSWFKDSINTSHLDRYYLTLAILNLVCLVMYAYASYSLKPFHMGNASEDEELNEILIHDTDGLTESQPTTRSVSFPIRRRHVANAAAATATESQPTKSVSFPSRSISLRLKDKKVGESAANVDSPEHMEEPLLQSHASTEAEEGLPPDDKPESHHD</sequence>
<feature type="transmembrane region" description="Helical" evidence="2">
    <location>
        <begin position="110"/>
        <end position="133"/>
    </location>
</feature>
<gene>
    <name evidence="4" type="ORF">CMV_027937</name>
</gene>
<feature type="compositionally biased region" description="Basic and acidic residues" evidence="1">
    <location>
        <begin position="459"/>
        <end position="468"/>
    </location>
</feature>
<keyword evidence="2" id="KW-1133">Transmembrane helix</keyword>
<evidence type="ECO:0000256" key="3">
    <source>
        <dbReference type="SAM" id="SignalP"/>
    </source>
</evidence>
<evidence type="ECO:0000313" key="4">
    <source>
        <dbReference type="EMBL" id="KAF3945713.1"/>
    </source>
</evidence>
<dbReference type="SUPFAM" id="SSF103473">
    <property type="entry name" value="MFS general substrate transporter"/>
    <property type="match status" value="1"/>
</dbReference>
<protein>
    <submittedName>
        <fullName evidence="4">Uncharacterized protein</fullName>
    </submittedName>
</protein>
<reference evidence="4" key="1">
    <citation type="submission" date="2020-03" db="EMBL/GenBank/DDBJ databases">
        <title>Castanea mollissima Vanexum genome sequencing.</title>
        <authorList>
            <person name="Staton M."/>
        </authorList>
    </citation>
    <scope>NUCLEOTIDE SEQUENCE</scope>
    <source>
        <tissue evidence="4">Leaf</tissue>
    </source>
</reference>
<keyword evidence="2" id="KW-0472">Membrane</keyword>
<feature type="transmembrane region" description="Helical" evidence="2">
    <location>
        <begin position="328"/>
        <end position="346"/>
    </location>
</feature>
<dbReference type="InterPro" id="IPR036259">
    <property type="entry name" value="MFS_trans_sf"/>
</dbReference>
<comment type="caution">
    <text evidence="4">The sequence shown here is derived from an EMBL/GenBank/DDBJ whole genome shotgun (WGS) entry which is preliminary data.</text>
</comment>